<evidence type="ECO:0000256" key="4">
    <source>
        <dbReference type="ARBA" id="ARBA00022741"/>
    </source>
</evidence>
<keyword evidence="3" id="KW-0997">Cell inner membrane</keyword>
<dbReference type="PANTHER" id="PTHR42781">
    <property type="entry name" value="SPERMIDINE/PUTRESCINE IMPORT ATP-BINDING PROTEIN POTA"/>
    <property type="match status" value="1"/>
</dbReference>
<evidence type="ECO:0000313" key="10">
    <source>
        <dbReference type="Proteomes" id="UP000234882"/>
    </source>
</evidence>
<keyword evidence="7" id="KW-0472">Membrane</keyword>
<name>A0A2K9MFT7_9RHOB</name>
<dbReference type="InterPro" id="IPR017871">
    <property type="entry name" value="ABC_transporter-like_CS"/>
</dbReference>
<dbReference type="Proteomes" id="UP000234882">
    <property type="component" value="Chromosome"/>
</dbReference>
<dbReference type="PANTHER" id="PTHR42781:SF1">
    <property type="entry name" value="THIAMINE IMPORT ATP-BINDING PROTEIN THIQ"/>
    <property type="match status" value="1"/>
</dbReference>
<keyword evidence="2" id="KW-1003">Cell membrane</keyword>
<evidence type="ECO:0000259" key="8">
    <source>
        <dbReference type="PROSITE" id="PS50893"/>
    </source>
</evidence>
<dbReference type="SMART" id="SM00382">
    <property type="entry name" value="AAA"/>
    <property type="match status" value="1"/>
</dbReference>
<keyword evidence="5 9" id="KW-0067">ATP-binding</keyword>
<feature type="domain" description="ABC transporter" evidence="8">
    <location>
        <begin position="2"/>
        <end position="230"/>
    </location>
</feature>
<dbReference type="InterPro" id="IPR003593">
    <property type="entry name" value="AAA+_ATPase"/>
</dbReference>
<keyword evidence="4" id="KW-0547">Nucleotide-binding</keyword>
<dbReference type="Gene3D" id="3.40.50.300">
    <property type="entry name" value="P-loop containing nucleotide triphosphate hydrolases"/>
    <property type="match status" value="1"/>
</dbReference>
<keyword evidence="1" id="KW-0813">Transport</keyword>
<dbReference type="Pfam" id="PF00005">
    <property type="entry name" value="ABC_tran"/>
    <property type="match status" value="1"/>
</dbReference>
<evidence type="ECO:0000256" key="1">
    <source>
        <dbReference type="ARBA" id="ARBA00022448"/>
    </source>
</evidence>
<dbReference type="SUPFAM" id="SSF52540">
    <property type="entry name" value="P-loop containing nucleoside triphosphate hydrolases"/>
    <property type="match status" value="1"/>
</dbReference>
<evidence type="ECO:0000256" key="7">
    <source>
        <dbReference type="ARBA" id="ARBA00023136"/>
    </source>
</evidence>
<dbReference type="KEGG" id="paru:CYR75_09615"/>
<dbReference type="InterPro" id="IPR050093">
    <property type="entry name" value="ABC_SmlMolc_Importer"/>
</dbReference>
<dbReference type="PROSITE" id="PS00211">
    <property type="entry name" value="ABC_TRANSPORTER_1"/>
    <property type="match status" value="1"/>
</dbReference>
<sequence length="236" mass="24755">MLQLERAESDLGGFRLRADFSIEPGARVAVIGPSGSGKSTLLGMIAGFVPLSAGRILWRGADLSQLAPGARPVSILFQDQNLFPHLSVGQNVGLGLRPDLRLNAGQKRAVTQALHQVGLDGLADRRPAQLSGGQQSRVALARVALREQPILLLDEAFSALGPALKDEMLSLLMGIADRSGLTVLMVTHDPQDARAFAAQTVAVIDGQVSPPQATAALLDSPPPALAEYLGAGPVRR</sequence>
<dbReference type="PROSITE" id="PS50893">
    <property type="entry name" value="ABC_TRANSPORTER_2"/>
    <property type="match status" value="1"/>
</dbReference>
<proteinExistence type="predicted"/>
<dbReference type="OrthoDB" id="9802264at2"/>
<dbReference type="InterPro" id="IPR027417">
    <property type="entry name" value="P-loop_NTPase"/>
</dbReference>
<dbReference type="RefSeq" id="WP_101499845.1">
    <property type="nucleotide sequence ID" value="NZ_CP025583.1"/>
</dbReference>
<keyword evidence="6" id="KW-1278">Translocase</keyword>
<dbReference type="GO" id="GO:0016887">
    <property type="term" value="F:ATP hydrolysis activity"/>
    <property type="evidence" value="ECO:0007669"/>
    <property type="project" value="InterPro"/>
</dbReference>
<dbReference type="AlphaFoldDB" id="A0A2K9MFT7"/>
<evidence type="ECO:0000256" key="5">
    <source>
        <dbReference type="ARBA" id="ARBA00022840"/>
    </source>
</evidence>
<protein>
    <submittedName>
        <fullName evidence="9">Thiamine ABC transporter ATP-binding protein</fullName>
    </submittedName>
</protein>
<dbReference type="GO" id="GO:0005524">
    <property type="term" value="F:ATP binding"/>
    <property type="evidence" value="ECO:0007669"/>
    <property type="project" value="UniProtKB-KW"/>
</dbReference>
<dbReference type="InterPro" id="IPR003439">
    <property type="entry name" value="ABC_transporter-like_ATP-bd"/>
</dbReference>
<evidence type="ECO:0000256" key="2">
    <source>
        <dbReference type="ARBA" id="ARBA00022475"/>
    </source>
</evidence>
<evidence type="ECO:0000256" key="6">
    <source>
        <dbReference type="ARBA" id="ARBA00022967"/>
    </source>
</evidence>
<dbReference type="EMBL" id="CP025583">
    <property type="protein sequence ID" value="AUM74499.1"/>
    <property type="molecule type" value="Genomic_DNA"/>
</dbReference>
<keyword evidence="10" id="KW-1185">Reference proteome</keyword>
<evidence type="ECO:0000256" key="3">
    <source>
        <dbReference type="ARBA" id="ARBA00022519"/>
    </source>
</evidence>
<reference evidence="10" key="1">
    <citation type="submission" date="2017-12" db="EMBL/GenBank/DDBJ databases">
        <title>Genomic analysis of Paracoccus sp. CBA4604.</title>
        <authorList>
            <person name="Roh S.W."/>
            <person name="Kim J.Y."/>
            <person name="Kim J.S."/>
        </authorList>
    </citation>
    <scope>NUCLEOTIDE SEQUENCE [LARGE SCALE GENOMIC DNA]</scope>
    <source>
        <strain evidence="10">CBA4604</strain>
    </source>
</reference>
<accession>A0A2K9MFT7</accession>
<gene>
    <name evidence="9" type="ORF">CYR75_09615</name>
</gene>
<evidence type="ECO:0000313" key="9">
    <source>
        <dbReference type="EMBL" id="AUM74499.1"/>
    </source>
</evidence>
<organism evidence="9 10">
    <name type="scientific">Paracoccus jeotgali</name>
    <dbReference type="NCBI Taxonomy" id="2065379"/>
    <lineage>
        <taxon>Bacteria</taxon>
        <taxon>Pseudomonadati</taxon>
        <taxon>Pseudomonadota</taxon>
        <taxon>Alphaproteobacteria</taxon>
        <taxon>Rhodobacterales</taxon>
        <taxon>Paracoccaceae</taxon>
        <taxon>Paracoccus</taxon>
    </lineage>
</organism>